<keyword evidence="4" id="KW-0158">Chromosome</keyword>
<reference evidence="7 8" key="1">
    <citation type="journal article" date="2017" name="BMC Genomics">
        <title>Chromosome level assembly and secondary metabolite potential of the parasitic fungus Cordyceps militaris.</title>
        <authorList>
            <person name="Kramer G.J."/>
            <person name="Nodwell J.R."/>
        </authorList>
    </citation>
    <scope>NUCLEOTIDE SEQUENCE [LARGE SCALE GENOMIC DNA]</scope>
    <source>
        <strain evidence="7 8">ATCC 34164</strain>
    </source>
</reference>
<keyword evidence="5" id="KW-0539">Nucleus</keyword>
<keyword evidence="6" id="KW-0137">Centromere</keyword>
<dbReference type="InterPro" id="IPR018464">
    <property type="entry name" value="CENP-O"/>
</dbReference>
<evidence type="ECO:0000256" key="3">
    <source>
        <dbReference type="ARBA" id="ARBA00007321"/>
    </source>
</evidence>
<name>A0A2H4SDQ2_CORMI</name>
<accession>A0A2H4SDQ2</accession>
<protein>
    <submittedName>
        <fullName evidence="7">Centromere Cenp-O</fullName>
    </submittedName>
</protein>
<comment type="similarity">
    <text evidence="3">Belongs to the CENP-O/MCM21 family.</text>
</comment>
<dbReference type="AlphaFoldDB" id="A0A2H4SDQ2"/>
<dbReference type="PANTHER" id="PTHR14582">
    <property type="entry name" value="INNER KINETOCHORE SUBUNIT MAL2"/>
    <property type="match status" value="1"/>
</dbReference>
<dbReference type="Proteomes" id="UP000323067">
    <property type="component" value="Chromosome vi"/>
</dbReference>
<evidence type="ECO:0000313" key="8">
    <source>
        <dbReference type="Proteomes" id="UP000323067"/>
    </source>
</evidence>
<dbReference type="VEuPathDB" id="FungiDB:A9K55_005406"/>
<proteinExistence type="inferred from homology"/>
<evidence type="ECO:0000256" key="2">
    <source>
        <dbReference type="ARBA" id="ARBA00004584"/>
    </source>
</evidence>
<organism evidence="7 8">
    <name type="scientific">Cordyceps militaris</name>
    <name type="common">Caterpillar fungus</name>
    <name type="synonym">Clavaria militaris</name>
    <dbReference type="NCBI Taxonomy" id="73501"/>
    <lineage>
        <taxon>Eukaryota</taxon>
        <taxon>Fungi</taxon>
        <taxon>Dikarya</taxon>
        <taxon>Ascomycota</taxon>
        <taxon>Pezizomycotina</taxon>
        <taxon>Sordariomycetes</taxon>
        <taxon>Hypocreomycetidae</taxon>
        <taxon>Hypocreales</taxon>
        <taxon>Cordycipitaceae</taxon>
        <taxon>Cordyceps</taxon>
    </lineage>
</organism>
<evidence type="ECO:0000256" key="1">
    <source>
        <dbReference type="ARBA" id="ARBA00004123"/>
    </source>
</evidence>
<dbReference type="EMBL" id="CP023323">
    <property type="protein sequence ID" value="ATY61217.1"/>
    <property type="molecule type" value="Genomic_DNA"/>
</dbReference>
<evidence type="ECO:0000256" key="6">
    <source>
        <dbReference type="ARBA" id="ARBA00023328"/>
    </source>
</evidence>
<evidence type="ECO:0000313" key="7">
    <source>
        <dbReference type="EMBL" id="ATY61217.1"/>
    </source>
</evidence>
<gene>
    <name evidence="7" type="ORF">A9K55_005406</name>
</gene>
<dbReference type="VEuPathDB" id="FungiDB:CCM_03591"/>
<sequence length="305" mass="34089">MEEQENPRPQVDPLDKEIASLKKRVAAMQKRLQIECCTILSSTPIQNMIQETSFSTTSNTTSSLFKSAQTPDAAAASLQKRSAQQAAYMQQCAYRIATPVTAFKIRDPDPHAVDAGHVLGLRFEVMSQGHFLRPYYVMLNRPWPASPAHLRVHRHTVPPAVPVGGLATRYLPPPRAADGAQTQTAQDLDRFARALRREIMRFHNRLGLTADLRKTLGLQRKGRAEETLTARHVVEAGIADVEAKHVKLAWADGRSGRILMDQDGKVEKFVVFGPEGRDWRMTRLVFDTGDGVDDIARKLRRYAGT</sequence>
<evidence type="ECO:0000256" key="4">
    <source>
        <dbReference type="ARBA" id="ARBA00022454"/>
    </source>
</evidence>
<comment type="subcellular location">
    <subcellularLocation>
        <location evidence="2">Chromosome</location>
        <location evidence="2">Centromere</location>
    </subcellularLocation>
    <subcellularLocation>
        <location evidence="1">Nucleus</location>
    </subcellularLocation>
</comment>
<dbReference type="Pfam" id="PF09496">
    <property type="entry name" value="CENP-O"/>
    <property type="match status" value="1"/>
</dbReference>
<dbReference type="OrthoDB" id="10050372at2759"/>
<dbReference type="GO" id="GO:0005634">
    <property type="term" value="C:nucleus"/>
    <property type="evidence" value="ECO:0007669"/>
    <property type="project" value="UniProtKB-SubCell"/>
</dbReference>
<dbReference type="PANTHER" id="PTHR14582:SF1">
    <property type="entry name" value="CENTROMERE PROTEIN O"/>
    <property type="match status" value="1"/>
</dbReference>
<dbReference type="GO" id="GO:0031511">
    <property type="term" value="C:Mis6-Sim4 complex"/>
    <property type="evidence" value="ECO:0007669"/>
    <property type="project" value="TreeGrafter"/>
</dbReference>
<evidence type="ECO:0000256" key="5">
    <source>
        <dbReference type="ARBA" id="ARBA00023242"/>
    </source>
</evidence>